<dbReference type="InterPro" id="IPR006722">
    <property type="entry name" value="Sedlin"/>
</dbReference>
<reference evidence="3 4" key="2">
    <citation type="submission" date="2016-08" db="EMBL/GenBank/DDBJ databases">
        <title>Pervasive Adenine N6-methylation of Active Genes in Fungi.</title>
        <authorList>
            <consortium name="DOE Joint Genome Institute"/>
            <person name="Mondo S.J."/>
            <person name="Dannebaum R.O."/>
            <person name="Kuo R.C."/>
            <person name="Labutti K."/>
            <person name="Haridas S."/>
            <person name="Kuo A."/>
            <person name="Salamov A."/>
            <person name="Ahrendt S.R."/>
            <person name="Lipzen A."/>
            <person name="Sullivan W."/>
            <person name="Andreopoulos W.B."/>
            <person name="Clum A."/>
            <person name="Lindquist E."/>
            <person name="Daum C."/>
            <person name="Ramamoorthy G.K."/>
            <person name="Gryganskyi A."/>
            <person name="Culley D."/>
            <person name="Magnuson J.K."/>
            <person name="James T.Y."/>
            <person name="O'Malley M.A."/>
            <person name="Stajich J.E."/>
            <person name="Spatafora J.W."/>
            <person name="Visel A."/>
            <person name="Grigoriev I.V."/>
        </authorList>
    </citation>
    <scope>NUCLEOTIDE SEQUENCE [LARGE SCALE GENOMIC DNA]</scope>
    <source>
        <strain evidence="4">finn</strain>
    </source>
</reference>
<comment type="caution">
    <text evidence="3">The sequence shown here is derived from an EMBL/GenBank/DDBJ whole genome shotgun (WGS) entry which is preliminary data.</text>
</comment>
<evidence type="ECO:0000313" key="3">
    <source>
        <dbReference type="EMBL" id="ORX60031.1"/>
    </source>
</evidence>
<dbReference type="InterPro" id="IPR011012">
    <property type="entry name" value="Longin-like_dom_sf"/>
</dbReference>
<dbReference type="CDD" id="cd14854">
    <property type="entry name" value="TRAPPC2L"/>
    <property type="match status" value="1"/>
</dbReference>
<gene>
    <name evidence="3" type="ORF">BCR36DRAFT_316355</name>
</gene>
<keyword evidence="4" id="KW-1185">Reference proteome</keyword>
<dbReference type="Proteomes" id="UP000193719">
    <property type="component" value="Unassembled WGS sequence"/>
</dbReference>
<dbReference type="SUPFAM" id="SSF64356">
    <property type="entry name" value="SNARE-like"/>
    <property type="match status" value="1"/>
</dbReference>
<dbReference type="Pfam" id="PF04628">
    <property type="entry name" value="Sedlin_N"/>
    <property type="match status" value="1"/>
</dbReference>
<dbReference type="OrthoDB" id="18320at2759"/>
<dbReference type="InterPro" id="IPR044760">
    <property type="entry name" value="TRAPPC2L"/>
</dbReference>
<accession>A0A1Y1VN46</accession>
<evidence type="ECO:0000313" key="4">
    <source>
        <dbReference type="Proteomes" id="UP000193719"/>
    </source>
</evidence>
<sequence>MSLTAALNTLTKISCVAIIGKMNNPMFIKNYSNEVDELKFHYLANISCDLIEAKINQTKYNDSYLGLLYIMEDLAVYGYLTNTKMKIIIILTISINPVKDMEMKQIFKKVHGVYSNLISNPFYDPDSRNTITSTSFIKGVDKIVNTSFQNDVSYS</sequence>
<dbReference type="EMBL" id="MCFH01000002">
    <property type="protein sequence ID" value="ORX60031.1"/>
    <property type="molecule type" value="Genomic_DNA"/>
</dbReference>
<dbReference type="STRING" id="1754191.A0A1Y1VN46"/>
<dbReference type="AlphaFoldDB" id="A0A1Y1VN46"/>
<dbReference type="GO" id="GO:0006888">
    <property type="term" value="P:endoplasmic reticulum to Golgi vesicle-mediated transport"/>
    <property type="evidence" value="ECO:0007669"/>
    <property type="project" value="InterPro"/>
</dbReference>
<evidence type="ECO:0000256" key="2">
    <source>
        <dbReference type="ARBA" id="ARBA00024408"/>
    </source>
</evidence>
<protein>
    <recommendedName>
        <fullName evidence="2">Trafficking protein particle complex subunit 2-like protein</fullName>
    </recommendedName>
</protein>
<name>A0A1Y1VN46_9FUNG</name>
<evidence type="ECO:0000256" key="1">
    <source>
        <dbReference type="ARBA" id="ARBA00006626"/>
    </source>
</evidence>
<dbReference type="PANTHER" id="PTHR12403">
    <property type="entry name" value="TRAFFICKING PROTEIN PARTICLE COMPLEX SUBUNIT 2"/>
    <property type="match status" value="1"/>
</dbReference>
<organism evidence="3 4">
    <name type="scientific">Piromyces finnis</name>
    <dbReference type="NCBI Taxonomy" id="1754191"/>
    <lineage>
        <taxon>Eukaryota</taxon>
        <taxon>Fungi</taxon>
        <taxon>Fungi incertae sedis</taxon>
        <taxon>Chytridiomycota</taxon>
        <taxon>Chytridiomycota incertae sedis</taxon>
        <taxon>Neocallimastigomycetes</taxon>
        <taxon>Neocallimastigales</taxon>
        <taxon>Neocallimastigaceae</taxon>
        <taxon>Piromyces</taxon>
    </lineage>
</organism>
<dbReference type="GO" id="GO:0005737">
    <property type="term" value="C:cytoplasm"/>
    <property type="evidence" value="ECO:0007669"/>
    <property type="project" value="GOC"/>
</dbReference>
<comment type="similarity">
    <text evidence="1">Belongs to the TRAPP small subunits family. Sedlin subfamily.</text>
</comment>
<proteinExistence type="inferred from homology"/>
<dbReference type="Gene3D" id="3.30.450.70">
    <property type="match status" value="1"/>
</dbReference>
<reference evidence="3 4" key="1">
    <citation type="submission" date="2016-08" db="EMBL/GenBank/DDBJ databases">
        <title>Genomes of anaerobic fungi encode conserved fungal cellulosomes for biomass hydrolysis.</title>
        <authorList>
            <consortium name="DOE Joint Genome Institute"/>
            <person name="Haitjema C.H."/>
            <person name="Gilmore S.P."/>
            <person name="Henske J.K."/>
            <person name="Solomon K.V."/>
            <person name="De Groot R."/>
            <person name="Kuo A."/>
            <person name="Mondo S.J."/>
            <person name="Salamov A.A."/>
            <person name="Labutti K."/>
            <person name="Zhao Z."/>
            <person name="Chiniquy J."/>
            <person name="Barry K."/>
            <person name="Brewer H.M."/>
            <person name="Purvine S.O."/>
            <person name="Wright A.T."/>
            <person name="Boxma B."/>
            <person name="Van Alen T."/>
            <person name="Hackstein J.H."/>
            <person name="Baker S.E."/>
            <person name="Grigoriev I.V."/>
            <person name="O'Malley M.A."/>
        </authorList>
    </citation>
    <scope>NUCLEOTIDE SEQUENCE [LARGE SCALE GENOMIC DNA]</scope>
    <source>
        <strain evidence="4">finn</strain>
    </source>
</reference>